<organism evidence="2 3">
    <name type="scientific">Deinococcus aerius</name>
    <dbReference type="NCBI Taxonomy" id="200253"/>
    <lineage>
        <taxon>Bacteria</taxon>
        <taxon>Thermotogati</taxon>
        <taxon>Deinococcota</taxon>
        <taxon>Deinococci</taxon>
        <taxon>Deinococcales</taxon>
        <taxon>Deinococcaceae</taxon>
        <taxon>Deinococcus</taxon>
    </lineage>
</organism>
<feature type="transmembrane region" description="Helical" evidence="1">
    <location>
        <begin position="131"/>
        <end position="148"/>
    </location>
</feature>
<dbReference type="AlphaFoldDB" id="A0A2I9CQX2"/>
<evidence type="ECO:0008006" key="4">
    <source>
        <dbReference type="Google" id="ProtNLM"/>
    </source>
</evidence>
<keyword evidence="1" id="KW-1133">Transmembrane helix</keyword>
<accession>A0A2I9CQX2</accession>
<name>A0A2I9CQX2_9DEIO</name>
<keyword evidence="3" id="KW-1185">Reference proteome</keyword>
<feature type="transmembrane region" description="Helical" evidence="1">
    <location>
        <begin position="75"/>
        <end position="96"/>
    </location>
</feature>
<keyword evidence="1" id="KW-0472">Membrane</keyword>
<gene>
    <name evidence="2" type="ORF">DAERI_010006</name>
</gene>
<feature type="transmembrane region" description="Helical" evidence="1">
    <location>
        <begin position="39"/>
        <end position="63"/>
    </location>
</feature>
<protein>
    <recommendedName>
        <fullName evidence="4">Integral membrane protein</fullName>
    </recommendedName>
</protein>
<dbReference type="InterPro" id="IPR018729">
    <property type="entry name" value="DUF2269_transmembrane"/>
</dbReference>
<comment type="caution">
    <text evidence="2">The sequence shown here is derived from an EMBL/GenBank/DDBJ whole genome shotgun (WGS) entry which is preliminary data.</text>
</comment>
<proteinExistence type="predicted"/>
<sequence>MKYLVLIHVLSALVGLGPSYFSAVLLRRGQSPGALRHNLALFSALSTFPKVGGTLAVLSGLALIWRGQYGPVTQLWLLGSLLVYVLIQAVVLGYVLPRIGRLSTWAGSPAGLEAAAVPSEQAAVLRGLHRAHLLVGALGLVLFTLMILKPH</sequence>
<dbReference type="RefSeq" id="WP_103127450.1">
    <property type="nucleotide sequence ID" value="NZ_BFAG01000001.1"/>
</dbReference>
<reference evidence="3" key="1">
    <citation type="submission" date="2018-01" db="EMBL/GenBank/DDBJ databases">
        <title>Draft Genome Sequence of the Radioresistant Bacterium Deinococcus aerius TR0125, Isolated from the Higher Atmosphere above Japan.</title>
        <authorList>
            <person name="Satoh K."/>
            <person name="Arai H."/>
            <person name="Sanzen T."/>
            <person name="Kawaguchi Y."/>
            <person name="Hayashi H."/>
            <person name="Yokobori S."/>
            <person name="Yamagishi A."/>
            <person name="Oono Y."/>
            <person name="Narumi I."/>
        </authorList>
    </citation>
    <scope>NUCLEOTIDE SEQUENCE [LARGE SCALE GENOMIC DNA]</scope>
    <source>
        <strain evidence="3">TR0125</strain>
    </source>
</reference>
<evidence type="ECO:0000256" key="1">
    <source>
        <dbReference type="SAM" id="Phobius"/>
    </source>
</evidence>
<evidence type="ECO:0000313" key="2">
    <source>
        <dbReference type="EMBL" id="GBF03834.1"/>
    </source>
</evidence>
<keyword evidence="1" id="KW-0812">Transmembrane</keyword>
<dbReference type="OrthoDB" id="69600at2"/>
<dbReference type="Pfam" id="PF10027">
    <property type="entry name" value="DUF2269"/>
    <property type="match status" value="1"/>
</dbReference>
<dbReference type="Proteomes" id="UP000236569">
    <property type="component" value="Unassembled WGS sequence"/>
</dbReference>
<dbReference type="EMBL" id="BFAG01000001">
    <property type="protein sequence ID" value="GBF03834.1"/>
    <property type="molecule type" value="Genomic_DNA"/>
</dbReference>
<evidence type="ECO:0000313" key="3">
    <source>
        <dbReference type="Proteomes" id="UP000236569"/>
    </source>
</evidence>